<evidence type="ECO:0000256" key="1">
    <source>
        <dbReference type="ARBA" id="ARBA00004141"/>
    </source>
</evidence>
<dbReference type="OrthoDB" id="194139at2759"/>
<sequence>MTCAKTDEPRKSEPSPVEASGHYASSYLEDEEQDLERVSLLRTTEHASIGDERGIRNGILSWYKGSNSVTLATCVLLLIVDIVASVPMAPRMVLFENIICRNYYGAWESDAGTRNCKIEPVQSELAQINGWKETFDTIPGLAVSIPYGALANRIGRSRVLILALVGSLLSEIWIAIVCSLPQTLPLRTIWLSGIFQLMGGGTATVVSMCYTMIGDICSPEQRTTAFSQVHAAVLFSEFISIPLGSAFIAVDPWIPVLGAIGLMAFSTAMTFLITVHSISFPVKKKMPLETQGPSLDPSNRLMKTKNPFNDRLFSFIGLTPLLSRDVVLMLVAFFFCQLSRQFSGVLLQYSSVKFNWDYAKASSLIALRAVLNLMVLITVIPRLTRFFKNKGLHPTKADQSITVMSGVSLATGSVLLFFSKTPSVAILGQAFTALGFAFTVTARSFLTSMVDAQYLSILYTSITAVTYGGVIVGGPLLACAFQWGLRLGHFWVGMPFLITAVLFATATLAVYKSRGNY</sequence>
<reference evidence="9" key="4">
    <citation type="submission" date="2020-03" db="EMBL/GenBank/DDBJ databases">
        <title>A mixture of massive structural variations and highly conserved coding sequences in Ustilaginoidea virens genome.</title>
        <authorList>
            <person name="Zhang K."/>
            <person name="Zhao Z."/>
            <person name="Zhang Z."/>
            <person name="Li Y."/>
            <person name="Hsiang T."/>
            <person name="Sun W."/>
        </authorList>
    </citation>
    <scope>NUCLEOTIDE SEQUENCE</scope>
    <source>
        <strain evidence="9">UV-8b</strain>
    </source>
</reference>
<keyword evidence="3 6" id="KW-1133">Transmembrane helix</keyword>
<accession>A0A0A1VAA1</accession>
<dbReference type="EMBL" id="BBTG02000039">
    <property type="protein sequence ID" value="GAO17424.1"/>
    <property type="molecule type" value="Genomic_DNA"/>
</dbReference>
<feature type="transmembrane region" description="Helical" evidence="6">
    <location>
        <begin position="424"/>
        <end position="446"/>
    </location>
</feature>
<feature type="transmembrane region" description="Helical" evidence="6">
    <location>
        <begin position="159"/>
        <end position="177"/>
    </location>
</feature>
<proteinExistence type="predicted"/>
<feature type="transmembrane region" description="Helical" evidence="6">
    <location>
        <begin position="256"/>
        <end position="278"/>
    </location>
</feature>
<evidence type="ECO:0000256" key="4">
    <source>
        <dbReference type="ARBA" id="ARBA00023136"/>
    </source>
</evidence>
<gene>
    <name evidence="7" type="primary">ustT</name>
    <name evidence="9" type="ORF">UV8b_06031</name>
    <name evidence="8" type="ORF">UVI_02052340</name>
</gene>
<evidence type="ECO:0000313" key="10">
    <source>
        <dbReference type="Proteomes" id="UP000027002"/>
    </source>
</evidence>
<feature type="compositionally biased region" description="Basic and acidic residues" evidence="5">
    <location>
        <begin position="1"/>
        <end position="13"/>
    </location>
</feature>
<feature type="transmembrane region" description="Helical" evidence="6">
    <location>
        <begin position="312"/>
        <end position="338"/>
    </location>
</feature>
<dbReference type="GO" id="GO:0022857">
    <property type="term" value="F:transmembrane transporter activity"/>
    <property type="evidence" value="ECO:0007669"/>
    <property type="project" value="InterPro"/>
</dbReference>
<feature type="transmembrane region" description="Helical" evidence="6">
    <location>
        <begin position="490"/>
        <end position="511"/>
    </location>
</feature>
<evidence type="ECO:0000256" key="6">
    <source>
        <dbReference type="SAM" id="Phobius"/>
    </source>
</evidence>
<keyword evidence="10" id="KW-1185">Reference proteome</keyword>
<dbReference type="Proteomes" id="UP000027002">
    <property type="component" value="Chromosome 4"/>
</dbReference>
<feature type="transmembrane region" description="Helical" evidence="6">
    <location>
        <begin position="458"/>
        <end position="484"/>
    </location>
</feature>
<dbReference type="GO" id="GO:0016020">
    <property type="term" value="C:membrane"/>
    <property type="evidence" value="ECO:0007669"/>
    <property type="project" value="UniProtKB-SubCell"/>
</dbReference>
<feature type="transmembrane region" description="Helical" evidence="6">
    <location>
        <begin position="189"/>
        <end position="213"/>
    </location>
</feature>
<reference evidence="7" key="1">
    <citation type="journal article" date="2014" name="Bioinformatics">
        <title>Ustiloxins, fungal cyclic peptides, are ribosomally synthesised in Ustilaginoidea virens.</title>
        <authorList>
            <person name="Tsukui T."/>
            <person name="Nagano N."/>
            <person name="Umemura M."/>
            <person name="Kumagai T."/>
            <person name="Terai G."/>
            <person name="Machida M."/>
            <person name="Asai K."/>
        </authorList>
    </citation>
    <scope>NUCLEOTIDE SEQUENCE</scope>
    <source>
        <strain evidence="7">UV-8b</strain>
    </source>
</reference>
<evidence type="ECO:0000256" key="5">
    <source>
        <dbReference type="SAM" id="MobiDB-lite"/>
    </source>
</evidence>
<dbReference type="InterPro" id="IPR011701">
    <property type="entry name" value="MFS"/>
</dbReference>
<keyword evidence="4 6" id="KW-0472">Membrane</keyword>
<dbReference type="SUPFAM" id="SSF103473">
    <property type="entry name" value="MFS general substrate transporter"/>
    <property type="match status" value="1"/>
</dbReference>
<protein>
    <submittedName>
        <fullName evidence="7">MFS multidrug transporter</fullName>
    </submittedName>
</protein>
<organism evidence="7">
    <name type="scientific">Ustilaginoidea virens</name>
    <name type="common">Rice false smut fungus</name>
    <name type="synonym">Villosiclava virens</name>
    <dbReference type="NCBI Taxonomy" id="1159556"/>
    <lineage>
        <taxon>Eukaryota</taxon>
        <taxon>Fungi</taxon>
        <taxon>Dikarya</taxon>
        <taxon>Ascomycota</taxon>
        <taxon>Pezizomycotina</taxon>
        <taxon>Sordariomycetes</taxon>
        <taxon>Hypocreomycetidae</taxon>
        <taxon>Hypocreales</taxon>
        <taxon>Clavicipitaceae</taxon>
        <taxon>Ustilaginoidea</taxon>
    </lineage>
</organism>
<feature type="region of interest" description="Disordered" evidence="5">
    <location>
        <begin position="1"/>
        <end position="23"/>
    </location>
</feature>
<evidence type="ECO:0000313" key="11">
    <source>
        <dbReference type="Proteomes" id="UP000054053"/>
    </source>
</evidence>
<dbReference type="PANTHER" id="PTHR23507">
    <property type="entry name" value="ZGC:174356"/>
    <property type="match status" value="1"/>
</dbReference>
<comment type="subcellular location">
    <subcellularLocation>
        <location evidence="1">Membrane</location>
        <topology evidence="1">Multi-pass membrane protein</topology>
    </subcellularLocation>
</comment>
<name>A0A0A1VAA1_USTVR</name>
<keyword evidence="2 6" id="KW-0812">Transmembrane</keyword>
<evidence type="ECO:0000313" key="8">
    <source>
        <dbReference type="EMBL" id="GAO17424.1"/>
    </source>
</evidence>
<dbReference type="Pfam" id="PF07690">
    <property type="entry name" value="MFS_1"/>
    <property type="match status" value="1"/>
</dbReference>
<reference evidence="11" key="3">
    <citation type="journal article" date="2016" name="Genome Announc.">
        <title>Genome sequence of Ustilaginoidea virens IPU010, a rice pathogenic fungus causing false smut.</title>
        <authorList>
            <person name="Kumagai T."/>
            <person name="Ishii T."/>
            <person name="Terai G."/>
            <person name="Umemura M."/>
            <person name="Machida M."/>
            <person name="Asai K."/>
        </authorList>
    </citation>
    <scope>NUCLEOTIDE SEQUENCE [LARGE SCALE GENOMIC DNA]</scope>
    <source>
        <strain evidence="11">IPU010</strain>
    </source>
</reference>
<dbReference type="PANTHER" id="PTHR23507:SF1">
    <property type="entry name" value="FI18259P1-RELATED"/>
    <property type="match status" value="1"/>
</dbReference>
<dbReference type="InterPro" id="IPR036259">
    <property type="entry name" value="MFS_trans_sf"/>
</dbReference>
<evidence type="ECO:0000313" key="9">
    <source>
        <dbReference type="EMBL" id="QUC21792.1"/>
    </source>
</evidence>
<feature type="transmembrane region" description="Helical" evidence="6">
    <location>
        <begin position="225"/>
        <end position="250"/>
    </location>
</feature>
<evidence type="ECO:0000256" key="2">
    <source>
        <dbReference type="ARBA" id="ARBA00022692"/>
    </source>
</evidence>
<dbReference type="EMBL" id="BR001221">
    <property type="protein sequence ID" value="FAA01153.1"/>
    <property type="molecule type" value="Genomic_DNA"/>
</dbReference>
<dbReference type="Proteomes" id="UP000054053">
    <property type="component" value="Unassembled WGS sequence"/>
</dbReference>
<evidence type="ECO:0000313" key="7">
    <source>
        <dbReference type="EMBL" id="FAA01153.1"/>
    </source>
</evidence>
<dbReference type="Gene3D" id="1.20.1250.20">
    <property type="entry name" value="MFS general substrate transporter like domains"/>
    <property type="match status" value="1"/>
</dbReference>
<feature type="transmembrane region" description="Helical" evidence="6">
    <location>
        <begin position="401"/>
        <end position="418"/>
    </location>
</feature>
<evidence type="ECO:0000256" key="3">
    <source>
        <dbReference type="ARBA" id="ARBA00022989"/>
    </source>
</evidence>
<dbReference type="EMBL" id="CP072756">
    <property type="protein sequence ID" value="QUC21792.1"/>
    <property type="molecule type" value="Genomic_DNA"/>
</dbReference>
<reference evidence="8" key="2">
    <citation type="journal article" date="2016" name="Genome Announc.">
        <title>Genome Sequence of Ustilaginoidea virens IPU010, a Rice Pathogenic Fungus Causing False Smut.</title>
        <authorList>
            <person name="Kumagai T."/>
            <person name="Ishii T."/>
            <person name="Terai G."/>
            <person name="Umemura M."/>
            <person name="Machida M."/>
            <person name="Asai K."/>
        </authorList>
    </citation>
    <scope>NUCLEOTIDE SEQUENCE [LARGE SCALE GENOMIC DNA]</scope>
    <source>
        <strain evidence="8">IPU010</strain>
    </source>
</reference>
<feature type="transmembrane region" description="Helical" evidence="6">
    <location>
        <begin position="358"/>
        <end position="380"/>
    </location>
</feature>
<dbReference type="AlphaFoldDB" id="A0A0A1VAA1"/>